<keyword evidence="2" id="KW-0677">Repeat</keyword>
<evidence type="ECO:0000256" key="1">
    <source>
        <dbReference type="ARBA" id="ARBA00007626"/>
    </source>
</evidence>
<name>A0ABD3CNN6_9LAMI</name>
<evidence type="ECO:0000256" key="3">
    <source>
        <dbReference type="PROSITE-ProRule" id="PRU00708"/>
    </source>
</evidence>
<dbReference type="GO" id="GO:0032259">
    <property type="term" value="P:methylation"/>
    <property type="evidence" value="ECO:0007669"/>
    <property type="project" value="UniProtKB-KW"/>
</dbReference>
<dbReference type="PROSITE" id="PS51375">
    <property type="entry name" value="PPR"/>
    <property type="match status" value="1"/>
</dbReference>
<evidence type="ECO:0000313" key="4">
    <source>
        <dbReference type="EMBL" id="KAL3630961.1"/>
    </source>
</evidence>
<proteinExistence type="inferred from homology"/>
<dbReference type="InterPro" id="IPR011990">
    <property type="entry name" value="TPR-like_helical_dom_sf"/>
</dbReference>
<gene>
    <name evidence="4" type="primary">MET6</name>
    <name evidence="4" type="ORF">CASFOL_023945</name>
</gene>
<accession>A0ABD3CNN6</accession>
<dbReference type="EC" id="2.1.1.14" evidence="4"/>
<evidence type="ECO:0000256" key="2">
    <source>
        <dbReference type="ARBA" id="ARBA00022737"/>
    </source>
</evidence>
<comment type="caution">
    <text evidence="4">The sequence shown here is derived from an EMBL/GenBank/DDBJ whole genome shotgun (WGS) entry which is preliminary data.</text>
</comment>
<dbReference type="Gene3D" id="1.25.40.10">
    <property type="entry name" value="Tetratricopeptide repeat domain"/>
    <property type="match status" value="1"/>
</dbReference>
<dbReference type="GO" id="GO:0003871">
    <property type="term" value="F:5-methyltetrahydropteroyltriglutamate-homocysteine S-methyltransferase activity"/>
    <property type="evidence" value="ECO:0007669"/>
    <property type="project" value="UniProtKB-EC"/>
</dbReference>
<organism evidence="4 5">
    <name type="scientific">Castilleja foliolosa</name>
    <dbReference type="NCBI Taxonomy" id="1961234"/>
    <lineage>
        <taxon>Eukaryota</taxon>
        <taxon>Viridiplantae</taxon>
        <taxon>Streptophyta</taxon>
        <taxon>Embryophyta</taxon>
        <taxon>Tracheophyta</taxon>
        <taxon>Spermatophyta</taxon>
        <taxon>Magnoliopsida</taxon>
        <taxon>eudicotyledons</taxon>
        <taxon>Gunneridae</taxon>
        <taxon>Pentapetalae</taxon>
        <taxon>asterids</taxon>
        <taxon>lamiids</taxon>
        <taxon>Lamiales</taxon>
        <taxon>Orobanchaceae</taxon>
        <taxon>Pedicularideae</taxon>
        <taxon>Castillejinae</taxon>
        <taxon>Castilleja</taxon>
    </lineage>
</organism>
<dbReference type="InterPro" id="IPR002885">
    <property type="entry name" value="PPR_rpt"/>
</dbReference>
<dbReference type="EMBL" id="JAVIJP010000032">
    <property type="protein sequence ID" value="KAL3630961.1"/>
    <property type="molecule type" value="Genomic_DNA"/>
</dbReference>
<feature type="repeat" description="PPR" evidence="3">
    <location>
        <begin position="19"/>
        <end position="52"/>
    </location>
</feature>
<dbReference type="NCBIfam" id="TIGR00756">
    <property type="entry name" value="PPR"/>
    <property type="match status" value="1"/>
</dbReference>
<sequence>MAIELLGVMEKGRRICKPDTHIYNMIIDGLCKDRMVDSALKLFDEMSEKALE</sequence>
<reference evidence="5" key="1">
    <citation type="journal article" date="2024" name="IScience">
        <title>Strigolactones Initiate the Formation of Haustorium-like Structures in Castilleja.</title>
        <authorList>
            <person name="Buerger M."/>
            <person name="Peterson D."/>
            <person name="Chory J."/>
        </authorList>
    </citation>
    <scope>NUCLEOTIDE SEQUENCE [LARGE SCALE GENOMIC DNA]</scope>
</reference>
<keyword evidence="4" id="KW-0808">Transferase</keyword>
<dbReference type="Pfam" id="PF12854">
    <property type="entry name" value="PPR_1"/>
    <property type="match status" value="1"/>
</dbReference>
<comment type="similarity">
    <text evidence="1">Belongs to the PPR family. P subfamily.</text>
</comment>
<evidence type="ECO:0000313" key="5">
    <source>
        <dbReference type="Proteomes" id="UP001632038"/>
    </source>
</evidence>
<keyword evidence="4" id="KW-0489">Methyltransferase</keyword>
<protein>
    <submittedName>
        <fullName evidence="4">Methionine-synthesizing 5-methyltetrahydropteroyltriglutamate--homocysteine methyltransferase</fullName>
        <ecNumber evidence="4">2.1.1.14</ecNumber>
    </submittedName>
</protein>
<dbReference type="Proteomes" id="UP001632038">
    <property type="component" value="Unassembled WGS sequence"/>
</dbReference>
<dbReference type="InterPro" id="IPR050872">
    <property type="entry name" value="PPR_P_subfamily"/>
</dbReference>
<keyword evidence="5" id="KW-1185">Reference proteome</keyword>
<dbReference type="AlphaFoldDB" id="A0ABD3CNN6"/>
<dbReference type="PANTHER" id="PTHR46128">
    <property type="entry name" value="MITOCHONDRIAL GROUP I INTRON SPLICING FACTOR CCM1"/>
    <property type="match status" value="1"/>
</dbReference>
<dbReference type="PANTHER" id="PTHR46128:SF358">
    <property type="entry name" value="TETRATRICOPEPTIDE REPEAT (TPR)-LIKE SUPERFAMILY PROTEIN"/>
    <property type="match status" value="1"/>
</dbReference>